<dbReference type="Gene3D" id="4.10.280.10">
    <property type="entry name" value="Helix-loop-helix DNA-binding domain"/>
    <property type="match status" value="1"/>
</dbReference>
<gene>
    <name evidence="1" type="ORF">M3202_05390</name>
</gene>
<dbReference type="GO" id="GO:0043937">
    <property type="term" value="P:regulation of sporulation"/>
    <property type="evidence" value="ECO:0007669"/>
    <property type="project" value="InterPro"/>
</dbReference>
<keyword evidence="2" id="KW-1185">Reference proteome</keyword>
<dbReference type="GO" id="GO:0046983">
    <property type="term" value="F:protein dimerization activity"/>
    <property type="evidence" value="ECO:0007669"/>
    <property type="project" value="InterPro"/>
</dbReference>
<dbReference type="PANTHER" id="PTHR41263:SF1">
    <property type="entry name" value="ASPARTYL-PHOSPHATE PHOSPHATASE YISI"/>
    <property type="match status" value="1"/>
</dbReference>
<dbReference type="InterPro" id="IPR036638">
    <property type="entry name" value="HLH_DNA-bd_sf"/>
</dbReference>
<evidence type="ECO:0000313" key="2">
    <source>
        <dbReference type="Proteomes" id="UP001139179"/>
    </source>
</evidence>
<dbReference type="InterPro" id="IPR018540">
    <property type="entry name" value="Spo0E-like"/>
</dbReference>
<sequence>MYYLKIEQKREQMLTLAKTYGLTADVTVQCSQELDKLLNQLQAKMVPFLMK</sequence>
<dbReference type="PANTHER" id="PTHR41263">
    <property type="entry name" value="ASPARTYL-PHOSPHATE PHOSPHATASE YISI"/>
    <property type="match status" value="1"/>
</dbReference>
<protein>
    <submittedName>
        <fullName evidence="1">Aspartyl-phosphate phosphatase Spo0E family protein</fullName>
    </submittedName>
</protein>
<evidence type="ECO:0000313" key="1">
    <source>
        <dbReference type="EMBL" id="MCM3713508.1"/>
    </source>
</evidence>
<dbReference type="InterPro" id="IPR037208">
    <property type="entry name" value="Spo0E-like_sf"/>
</dbReference>
<dbReference type="EMBL" id="JAMBOL010000003">
    <property type="protein sequence ID" value="MCM3713508.1"/>
    <property type="molecule type" value="Genomic_DNA"/>
</dbReference>
<dbReference type="Proteomes" id="UP001139179">
    <property type="component" value="Unassembled WGS sequence"/>
</dbReference>
<comment type="caution">
    <text evidence="1">The sequence shown here is derived from an EMBL/GenBank/DDBJ whole genome shotgun (WGS) entry which is preliminary data.</text>
</comment>
<name>A0A9X2DNE7_9BACI</name>
<reference evidence="1" key="1">
    <citation type="submission" date="2022-05" db="EMBL/GenBank/DDBJ databases">
        <title>Comparative Genomics of Spacecraft Associated Microbes.</title>
        <authorList>
            <person name="Tran M.T."/>
            <person name="Wright A."/>
            <person name="Seuylemezian A."/>
            <person name="Eisen J."/>
            <person name="Coil D."/>
        </authorList>
    </citation>
    <scope>NUCLEOTIDE SEQUENCE</scope>
    <source>
        <strain evidence="1">214.1.1</strain>
    </source>
</reference>
<dbReference type="RefSeq" id="WP_251222322.1">
    <property type="nucleotide sequence ID" value="NZ_JAMBOL010000003.1"/>
</dbReference>
<dbReference type="Pfam" id="PF09388">
    <property type="entry name" value="SpoOE-like"/>
    <property type="match status" value="1"/>
</dbReference>
<dbReference type="AlphaFoldDB" id="A0A9X2DNE7"/>
<dbReference type="InterPro" id="IPR053028">
    <property type="entry name" value="Spo0E-like_phosphatase"/>
</dbReference>
<organism evidence="1 2">
    <name type="scientific">Halalkalibacter oceani</name>
    <dbReference type="NCBI Taxonomy" id="1653776"/>
    <lineage>
        <taxon>Bacteria</taxon>
        <taxon>Bacillati</taxon>
        <taxon>Bacillota</taxon>
        <taxon>Bacilli</taxon>
        <taxon>Bacillales</taxon>
        <taxon>Bacillaceae</taxon>
        <taxon>Halalkalibacter</taxon>
    </lineage>
</organism>
<accession>A0A9X2DNE7</accession>
<proteinExistence type="predicted"/>
<dbReference type="SUPFAM" id="SSF140500">
    <property type="entry name" value="BAS1536-like"/>
    <property type="match status" value="1"/>
</dbReference>